<organism evidence="1 2">
    <name type="scientific">Enterobacillus tribolii</name>
    <dbReference type="NCBI Taxonomy" id="1487935"/>
    <lineage>
        <taxon>Bacteria</taxon>
        <taxon>Pseudomonadati</taxon>
        <taxon>Pseudomonadota</taxon>
        <taxon>Gammaproteobacteria</taxon>
        <taxon>Enterobacterales</taxon>
        <taxon>Hafniaceae</taxon>
        <taxon>Enterobacillus</taxon>
    </lineage>
</organism>
<evidence type="ECO:0000313" key="1">
    <source>
        <dbReference type="EMBL" id="RDK86792.1"/>
    </source>
</evidence>
<name>A0A370QEJ8_9GAMM</name>
<dbReference type="AlphaFoldDB" id="A0A370QEJ8"/>
<accession>A0A370QEJ8</accession>
<dbReference type="Proteomes" id="UP000254848">
    <property type="component" value="Unassembled WGS sequence"/>
</dbReference>
<dbReference type="RefSeq" id="WP_147291386.1">
    <property type="nucleotide sequence ID" value="NZ_QRAP01000010.1"/>
</dbReference>
<dbReference type="EMBL" id="QRAP01000010">
    <property type="protein sequence ID" value="RDK86792.1"/>
    <property type="molecule type" value="Genomic_DNA"/>
</dbReference>
<keyword evidence="2" id="KW-1185">Reference proteome</keyword>
<sequence>MQITHVDLRPVSTFGSKIAVCLNLHFTDETVGDGFIWIPEFELSLYKFNHVDSIQTRTDITYAVFEKLFDVKIKKS</sequence>
<protein>
    <submittedName>
        <fullName evidence="1">Uncharacterized protein</fullName>
    </submittedName>
</protein>
<reference evidence="1 2" key="1">
    <citation type="submission" date="2018-07" db="EMBL/GenBank/DDBJ databases">
        <title>Genomic Encyclopedia of Type Strains, Phase IV (KMG-IV): sequencing the most valuable type-strain genomes for metagenomic binning, comparative biology and taxonomic classification.</title>
        <authorList>
            <person name="Goeker M."/>
        </authorList>
    </citation>
    <scope>NUCLEOTIDE SEQUENCE [LARGE SCALE GENOMIC DNA]</scope>
    <source>
        <strain evidence="1 2">DSM 103736</strain>
    </source>
</reference>
<proteinExistence type="predicted"/>
<gene>
    <name evidence="1" type="ORF">C8D90_11066</name>
</gene>
<evidence type="ECO:0000313" key="2">
    <source>
        <dbReference type="Proteomes" id="UP000254848"/>
    </source>
</evidence>
<comment type="caution">
    <text evidence="1">The sequence shown here is derived from an EMBL/GenBank/DDBJ whole genome shotgun (WGS) entry which is preliminary data.</text>
</comment>